<dbReference type="Pfam" id="PF17183">
    <property type="entry name" value="Get5_C"/>
    <property type="match status" value="1"/>
</dbReference>
<dbReference type="InterPro" id="IPR049256">
    <property type="entry name" value="Get5_C"/>
</dbReference>
<reference evidence="4 5" key="1">
    <citation type="journal article" date="2018" name="IMA Fungus">
        <title>IMA Genome-F 9: Draft genome sequence of Annulohypoxylon stygium, Aspergillus mulundensis, Berkeleyomyces basicola (syn. Thielaviopsis basicola), Ceratocystis smalleyi, two Cercospora beticola strains, Coleophoma cylindrospora, Fusarium fracticaudum, Phialophora cf. hyalina, and Morchella septimelata.</title>
        <authorList>
            <person name="Wingfield B.D."/>
            <person name="Bills G.F."/>
            <person name="Dong Y."/>
            <person name="Huang W."/>
            <person name="Nel W.J."/>
            <person name="Swalarsk-Parry B.S."/>
            <person name="Vaghefi N."/>
            <person name="Wilken P.M."/>
            <person name="An Z."/>
            <person name="de Beer Z.W."/>
            <person name="De Vos L."/>
            <person name="Chen L."/>
            <person name="Duong T.A."/>
            <person name="Gao Y."/>
            <person name="Hammerbacher A."/>
            <person name="Kikkert J.R."/>
            <person name="Li Y."/>
            <person name="Li H."/>
            <person name="Li K."/>
            <person name="Li Q."/>
            <person name="Liu X."/>
            <person name="Ma X."/>
            <person name="Naidoo K."/>
            <person name="Pethybridge S.J."/>
            <person name="Sun J."/>
            <person name="Steenkamp E.T."/>
            <person name="van der Nest M.A."/>
            <person name="van Wyk S."/>
            <person name="Wingfield M.J."/>
            <person name="Xiong C."/>
            <person name="Yue Q."/>
            <person name="Zhang X."/>
        </authorList>
    </citation>
    <scope>NUCLEOTIDE SEQUENCE [LARGE SCALE GENOMIC DNA]</scope>
    <source>
        <strain evidence="4 5">DSM 5745</strain>
    </source>
</reference>
<accession>A0A3D8T2U9</accession>
<feature type="compositionally biased region" description="Low complexity" evidence="1">
    <location>
        <begin position="50"/>
        <end position="66"/>
    </location>
</feature>
<proteinExistence type="predicted"/>
<dbReference type="Gene3D" id="1.10.286.70">
    <property type="entry name" value="Get5 dimerization domain"/>
    <property type="match status" value="1"/>
</dbReference>
<dbReference type="RefSeq" id="XP_026608069.1">
    <property type="nucleotide sequence ID" value="XM_026742224.1"/>
</dbReference>
<name>A0A3D8T2U9_9EURO</name>
<evidence type="ECO:0000313" key="4">
    <source>
        <dbReference type="EMBL" id="RDW92886.1"/>
    </source>
</evidence>
<keyword evidence="5" id="KW-1185">Reference proteome</keyword>
<feature type="domain" description="Get5 C-terminal" evidence="3">
    <location>
        <begin position="195"/>
        <end position="243"/>
    </location>
</feature>
<comment type="caution">
    <text evidence="4">The sequence shown here is derived from an EMBL/GenBank/DDBJ whole genome shotgun (WGS) entry which is preliminary data.</text>
</comment>
<protein>
    <recommendedName>
        <fullName evidence="6">Ubiquitin-like domain-containing protein</fullName>
    </recommendedName>
</protein>
<evidence type="ECO:0000259" key="3">
    <source>
        <dbReference type="Pfam" id="PF17183"/>
    </source>
</evidence>
<sequence length="244" mass="26219">MSELAFTKLFVSALDSRPIKLRPDYVHDQGQTPRGPYTLPRLQPPRPSMPKKSSASKSANPGSSKSITVTLKSARNPALEFSLSNTPLATTTVSDLKDAVRERILETTTEADNKVPLEKIKILYKKKPVTGTGKTVAEIVGDAGDQELLAGGKDVEFGVMVMGGARVAEGQSQVQGGEAEKVPEETTGVGETTVKAAVGPSGEAVLEMDAFWDDLQGYLAQRLKDEDVAKKMRGVFKEAWTASR</sequence>
<feature type="region of interest" description="Disordered" evidence="1">
    <location>
        <begin position="22"/>
        <end position="67"/>
    </location>
</feature>
<dbReference type="Proteomes" id="UP000256690">
    <property type="component" value="Unassembled WGS sequence"/>
</dbReference>
<gene>
    <name evidence="4" type="ORF">DSM5745_00208</name>
</gene>
<evidence type="ECO:0000256" key="1">
    <source>
        <dbReference type="SAM" id="MobiDB-lite"/>
    </source>
</evidence>
<dbReference type="GeneID" id="38110578"/>
<dbReference type="OrthoDB" id="5366541at2759"/>
<organism evidence="4 5">
    <name type="scientific">Aspergillus mulundensis</name>
    <dbReference type="NCBI Taxonomy" id="1810919"/>
    <lineage>
        <taxon>Eukaryota</taxon>
        <taxon>Fungi</taxon>
        <taxon>Dikarya</taxon>
        <taxon>Ascomycota</taxon>
        <taxon>Pezizomycotina</taxon>
        <taxon>Eurotiomycetes</taxon>
        <taxon>Eurotiomycetidae</taxon>
        <taxon>Eurotiales</taxon>
        <taxon>Aspergillaceae</taxon>
        <taxon>Aspergillus</taxon>
        <taxon>Aspergillus subgen. Nidulantes</taxon>
    </lineage>
</organism>
<dbReference type="InterPro" id="IPR024737">
    <property type="entry name" value="Get5_N"/>
</dbReference>
<evidence type="ECO:0000259" key="2">
    <source>
        <dbReference type="Pfam" id="PF12754"/>
    </source>
</evidence>
<evidence type="ECO:0000313" key="5">
    <source>
        <dbReference type="Proteomes" id="UP000256690"/>
    </source>
</evidence>
<dbReference type="EMBL" id="PVWQ01000001">
    <property type="protein sequence ID" value="RDW92886.1"/>
    <property type="molecule type" value="Genomic_DNA"/>
</dbReference>
<dbReference type="Pfam" id="PF12754">
    <property type="entry name" value="Get5_N"/>
    <property type="match status" value="1"/>
</dbReference>
<evidence type="ECO:0008006" key="6">
    <source>
        <dbReference type="Google" id="ProtNLM"/>
    </source>
</evidence>
<dbReference type="AlphaFoldDB" id="A0A3D8T2U9"/>
<feature type="domain" description="Get5 N-terminal" evidence="2">
    <location>
        <begin position="6"/>
        <end position="164"/>
    </location>
</feature>